<feature type="transmembrane region" description="Helical" evidence="11">
    <location>
        <begin position="759"/>
        <end position="779"/>
    </location>
</feature>
<keyword evidence="5" id="KW-0677">Repeat</keyword>
<dbReference type="FunFam" id="3.40.50.300:FF:000610">
    <property type="entry name" value="Multidrug resistance-associated ABC transporter"/>
    <property type="match status" value="1"/>
</dbReference>
<dbReference type="InterPro" id="IPR017871">
    <property type="entry name" value="ABC_transporter-like_CS"/>
</dbReference>
<sequence>MSQTSSVLSEHFIQDPSTIPPYPQTTQNSLQNANIFSRIFFHWIHPLIRLGNKYYLEQYCLDDLREQDKSENQYQVFAQAFNYYKTRSKQPLIRTLIHQFKKQIIVSYTFSFFYSCLEMCTPILIRVVIDYVSDQKHDLDYGIILLLLIMLSRILNCLTECHSAFNFNILGYNFTNAISIALFKKSLNISLLNQQQYNSGILINMLQVDTQKLQVLCYYVSTMTFLPLQIIFALYLMYDAIGISFLFGVGIMFFMGFVNYIIGRFSYVNQRQLMIAKDKRMNISSEIFNSIKVIKANAWEEHFYDKLEVKREKELELISKKFILGTLAIFTLWITPMLIINSTFAGYILLDNVITPQKAFTIISLFYILQEPIRSIPMVINYLIEAYISIKRIEKYFQFEEVKKDDIIFKQKNKDFAIRIINGYFFWQKQGHNLYEMEDSEEDQNNENTIENNIQKKYSNSNQSEDDEDDLQNTQASKNKNNKNYYTLININMQIPKGKLVAIIGDVGSGKSSVLYSILGEMRYDKCCGFSPQIYVDGKISFVSQKSWITNATVRDNIIFGNQFSEQKYKNVIFQTCLIKDFANFQQGDKTLIGEKGANLSGGQKARITLARALYNDTEILLLDDILSAVDAHVAKSIINNCLKIKDSQNKTILLSTHALYYMKYMDYIYFMENGQIKQQGIYEEMCKSQCFQQIFDKCMKTKINDFKIIQMKIQEDEFQQINFSSFQKQKNKQNGIIILEDRKKGSIQFSLIRKFIKFYGGFLFIILIFFSMLIWQILKNFSNIWIAIWTKNNQEDKNIYYLTIFSLISLSYGIFAIFRVIITFYCSINASRIIHKRMITSLIFAPLNEFFERVPFGRILNRLSKDMQVVDQDLAFVLGSFLVAFFSFIGDAILCIFASSYWVIIPTVLFIVSCKLLQGYYMRAQREIVRMETISRSPIVSFFAETLQGLSIIRAFVQKERFQKQHCNNIDDNKKNQLAFIAMEAWFKQNLTFMSLFVNTTAISFCLFSPNPDPSMTGLLLTFAFSIDQQIQNLIMTYSSFEKKIVSFERCYSYTRITPEEGQLQYLKDRENLRVQRNLLKNYKDDPLLLWPQQGSIEFQDFYLKYRKNLTYVLKGINVIINPGEKIGIVGRTGAGKSTITLALLRILEAFKGKIIIDKIDISKIRLDELRSKITIIMQDSSLFDGSLRHNIDPQSLYSDSDIIRTLNQCQLNHLIKNDSLDAPINEGGDNLSMGEKQLICIARALLKRSKIVLIDEATANIDIQTDFLIQKVIQKVFKDCTVLTIAHRVNTIINCNRILFLNKGQVQEFDTPQNLLNDKKSAFYSLYQEYAKENKI</sequence>
<dbReference type="InterPro" id="IPR003593">
    <property type="entry name" value="AAA+_ATPase"/>
</dbReference>
<dbReference type="eggNOG" id="KOG0054">
    <property type="taxonomic scope" value="Eukaryota"/>
</dbReference>
<protein>
    <recommendedName>
        <fullName evidence="16">ABC transporter family protein</fullName>
    </recommendedName>
</protein>
<dbReference type="SUPFAM" id="SSF90123">
    <property type="entry name" value="ABC transporter transmembrane region"/>
    <property type="match status" value="2"/>
</dbReference>
<dbReference type="Pfam" id="PF00005">
    <property type="entry name" value="ABC_tran"/>
    <property type="match status" value="2"/>
</dbReference>
<feature type="transmembrane region" description="Helical" evidence="11">
    <location>
        <begin position="901"/>
        <end position="919"/>
    </location>
</feature>
<feature type="region of interest" description="Disordered" evidence="10">
    <location>
        <begin position="1"/>
        <end position="24"/>
    </location>
</feature>
<evidence type="ECO:0000256" key="2">
    <source>
        <dbReference type="ARBA" id="ARBA00009726"/>
    </source>
</evidence>
<dbReference type="FunFam" id="1.20.1560.10:FF:000063">
    <property type="entry name" value="Multidrug resistance protein ABC transporter"/>
    <property type="match status" value="1"/>
</dbReference>
<dbReference type="STRING" id="857967.G0R1A1"/>
<evidence type="ECO:0000313" key="14">
    <source>
        <dbReference type="EMBL" id="EGR28734.1"/>
    </source>
</evidence>
<feature type="domain" description="ABC transmembrane type-1" evidence="13">
    <location>
        <begin position="767"/>
        <end position="1044"/>
    </location>
</feature>
<keyword evidence="4 11" id="KW-0812">Transmembrane</keyword>
<evidence type="ECO:0008006" key="16">
    <source>
        <dbReference type="Google" id="ProtNLM"/>
    </source>
</evidence>
<dbReference type="GO" id="GO:0005524">
    <property type="term" value="F:ATP binding"/>
    <property type="evidence" value="ECO:0007669"/>
    <property type="project" value="UniProtKB-KW"/>
</dbReference>
<evidence type="ECO:0000256" key="6">
    <source>
        <dbReference type="ARBA" id="ARBA00022741"/>
    </source>
</evidence>
<dbReference type="PROSITE" id="PS00211">
    <property type="entry name" value="ABC_TRANSPORTER_1"/>
    <property type="match status" value="1"/>
</dbReference>
<dbReference type="GO" id="GO:0140359">
    <property type="term" value="F:ABC-type transporter activity"/>
    <property type="evidence" value="ECO:0007669"/>
    <property type="project" value="InterPro"/>
</dbReference>
<dbReference type="InterPro" id="IPR011527">
    <property type="entry name" value="ABC1_TM_dom"/>
</dbReference>
<evidence type="ECO:0000256" key="11">
    <source>
        <dbReference type="SAM" id="Phobius"/>
    </source>
</evidence>
<dbReference type="InterPro" id="IPR027417">
    <property type="entry name" value="P-loop_NTPase"/>
</dbReference>
<dbReference type="InParanoid" id="G0R1A1"/>
<keyword evidence="7" id="KW-0067">ATP-binding</keyword>
<feature type="domain" description="ABC transporter" evidence="12">
    <location>
        <begin position="471"/>
        <end position="699"/>
    </location>
</feature>
<dbReference type="Proteomes" id="UP000008983">
    <property type="component" value="Unassembled WGS sequence"/>
</dbReference>
<comment type="similarity">
    <text evidence="2">Belongs to the ABC transporter superfamily. ABCC family. Conjugate transporter (TC 3.A.1.208) subfamily.</text>
</comment>
<dbReference type="InterPro" id="IPR036640">
    <property type="entry name" value="ABC1_TM_sf"/>
</dbReference>
<keyword evidence="9 11" id="KW-0472">Membrane</keyword>
<dbReference type="GO" id="GO:0016020">
    <property type="term" value="C:membrane"/>
    <property type="evidence" value="ECO:0007669"/>
    <property type="project" value="UniProtKB-SubCell"/>
</dbReference>
<dbReference type="SMART" id="SM00382">
    <property type="entry name" value="AAA"/>
    <property type="match status" value="2"/>
</dbReference>
<dbReference type="RefSeq" id="XP_004029970.1">
    <property type="nucleotide sequence ID" value="XM_004029922.1"/>
</dbReference>
<dbReference type="CDD" id="cd18580">
    <property type="entry name" value="ABC_6TM_ABCC_D2"/>
    <property type="match status" value="1"/>
</dbReference>
<evidence type="ECO:0000259" key="13">
    <source>
        <dbReference type="PROSITE" id="PS50929"/>
    </source>
</evidence>
<dbReference type="Gene3D" id="1.20.1560.10">
    <property type="entry name" value="ABC transporter type 1, transmembrane domain"/>
    <property type="match status" value="2"/>
</dbReference>
<feature type="transmembrane region" description="Helical" evidence="11">
    <location>
        <begin position="141"/>
        <end position="158"/>
    </location>
</feature>
<name>G0R1A1_ICHMU</name>
<evidence type="ECO:0000256" key="9">
    <source>
        <dbReference type="ARBA" id="ARBA00023136"/>
    </source>
</evidence>
<feature type="transmembrane region" description="Helical" evidence="11">
    <location>
        <begin position="875"/>
        <end position="895"/>
    </location>
</feature>
<dbReference type="CDD" id="cd03250">
    <property type="entry name" value="ABCC_MRP_domain1"/>
    <property type="match status" value="1"/>
</dbReference>
<evidence type="ECO:0000256" key="4">
    <source>
        <dbReference type="ARBA" id="ARBA00022692"/>
    </source>
</evidence>
<dbReference type="SUPFAM" id="SSF52540">
    <property type="entry name" value="P-loop containing nucleoside triphosphate hydrolases"/>
    <property type="match status" value="2"/>
</dbReference>
<dbReference type="CDD" id="cd03244">
    <property type="entry name" value="ABCC_MRP_domain2"/>
    <property type="match status" value="1"/>
</dbReference>
<feature type="transmembrane region" description="Helical" evidence="11">
    <location>
        <begin position="799"/>
        <end position="829"/>
    </location>
</feature>
<dbReference type="OMA" id="KTWIMAF"/>
<dbReference type="CDD" id="cd18579">
    <property type="entry name" value="ABC_6TM_ABCC_D1"/>
    <property type="match status" value="1"/>
</dbReference>
<dbReference type="Gene3D" id="3.40.50.300">
    <property type="entry name" value="P-loop containing nucleotide triphosphate hydrolases"/>
    <property type="match status" value="2"/>
</dbReference>
<feature type="domain" description="ABC transporter" evidence="12">
    <location>
        <begin position="1098"/>
        <end position="1330"/>
    </location>
</feature>
<feature type="transmembrane region" description="Helical" evidence="11">
    <location>
        <begin position="241"/>
        <end position="262"/>
    </location>
</feature>
<dbReference type="PROSITE" id="PS50929">
    <property type="entry name" value="ABC_TM1F"/>
    <property type="match status" value="2"/>
</dbReference>
<accession>G0R1A1</accession>
<keyword evidence="15" id="KW-1185">Reference proteome</keyword>
<evidence type="ECO:0000256" key="1">
    <source>
        <dbReference type="ARBA" id="ARBA00004141"/>
    </source>
</evidence>
<feature type="domain" description="ABC transmembrane type-1" evidence="13">
    <location>
        <begin position="110"/>
        <end position="385"/>
    </location>
</feature>
<gene>
    <name evidence="14" type="ORF">IMG5_169310</name>
</gene>
<dbReference type="OrthoDB" id="6500128at2759"/>
<feature type="transmembrane region" description="Helical" evidence="11">
    <location>
        <begin position="215"/>
        <end position="235"/>
    </location>
</feature>
<reference evidence="14 15" key="1">
    <citation type="submission" date="2011-07" db="EMBL/GenBank/DDBJ databases">
        <authorList>
            <person name="Coyne R."/>
            <person name="Brami D."/>
            <person name="Johnson J."/>
            <person name="Hostetler J."/>
            <person name="Hannick L."/>
            <person name="Clark T."/>
            <person name="Cassidy-Hanley D."/>
            <person name="Inman J."/>
        </authorList>
    </citation>
    <scope>NUCLEOTIDE SEQUENCE [LARGE SCALE GENOMIC DNA]</scope>
    <source>
        <strain evidence="14 15">G5</strain>
    </source>
</reference>
<evidence type="ECO:0000256" key="5">
    <source>
        <dbReference type="ARBA" id="ARBA00022737"/>
    </source>
</evidence>
<evidence type="ECO:0000313" key="15">
    <source>
        <dbReference type="Proteomes" id="UP000008983"/>
    </source>
</evidence>
<dbReference type="GO" id="GO:0016887">
    <property type="term" value="F:ATP hydrolysis activity"/>
    <property type="evidence" value="ECO:0007669"/>
    <property type="project" value="InterPro"/>
</dbReference>
<dbReference type="PANTHER" id="PTHR24223:SF456">
    <property type="entry name" value="MULTIDRUG RESISTANCE-ASSOCIATED PROTEIN LETHAL(2)03659"/>
    <property type="match status" value="1"/>
</dbReference>
<feature type="transmembrane region" description="Helical" evidence="11">
    <location>
        <begin position="322"/>
        <end position="350"/>
    </location>
</feature>
<dbReference type="InterPro" id="IPR044726">
    <property type="entry name" value="ABCC_6TM_D2"/>
</dbReference>
<organism evidence="14 15">
    <name type="scientific">Ichthyophthirius multifiliis</name>
    <name type="common">White spot disease agent</name>
    <name type="synonym">Ich</name>
    <dbReference type="NCBI Taxonomy" id="5932"/>
    <lineage>
        <taxon>Eukaryota</taxon>
        <taxon>Sar</taxon>
        <taxon>Alveolata</taxon>
        <taxon>Ciliophora</taxon>
        <taxon>Intramacronucleata</taxon>
        <taxon>Oligohymenophorea</taxon>
        <taxon>Hymenostomatida</taxon>
        <taxon>Ophryoglenina</taxon>
        <taxon>Ichthyophthirius</taxon>
    </lineage>
</organism>
<dbReference type="InterPro" id="IPR044746">
    <property type="entry name" value="ABCC_6TM_D1"/>
</dbReference>
<dbReference type="InterPro" id="IPR050173">
    <property type="entry name" value="ABC_transporter_C-like"/>
</dbReference>
<evidence type="ECO:0000256" key="10">
    <source>
        <dbReference type="SAM" id="MobiDB-lite"/>
    </source>
</evidence>
<dbReference type="GeneID" id="14904835"/>
<dbReference type="PANTHER" id="PTHR24223">
    <property type="entry name" value="ATP-BINDING CASSETTE SUB-FAMILY C"/>
    <property type="match status" value="1"/>
</dbReference>
<dbReference type="InterPro" id="IPR003439">
    <property type="entry name" value="ABC_transporter-like_ATP-bd"/>
</dbReference>
<evidence type="ECO:0000256" key="3">
    <source>
        <dbReference type="ARBA" id="ARBA00022448"/>
    </source>
</evidence>
<dbReference type="Pfam" id="PF00664">
    <property type="entry name" value="ABC_membrane"/>
    <property type="match status" value="2"/>
</dbReference>
<proteinExistence type="inferred from homology"/>
<comment type="subcellular location">
    <subcellularLocation>
        <location evidence="1">Membrane</location>
        <topology evidence="1">Multi-pass membrane protein</topology>
    </subcellularLocation>
</comment>
<dbReference type="FunFam" id="1.20.1560.10:FF:000006">
    <property type="entry name" value="ATP-binding cassette, sub-family C (CFTR/MRP), member 9"/>
    <property type="match status" value="1"/>
</dbReference>
<dbReference type="PROSITE" id="PS50893">
    <property type="entry name" value="ABC_TRANSPORTER_2"/>
    <property type="match status" value="2"/>
</dbReference>
<dbReference type="FunFam" id="3.40.50.300:FF:000997">
    <property type="entry name" value="Multidrug resistance-associated protein 1"/>
    <property type="match status" value="1"/>
</dbReference>
<evidence type="ECO:0000259" key="12">
    <source>
        <dbReference type="PROSITE" id="PS50893"/>
    </source>
</evidence>
<keyword evidence="8 11" id="KW-1133">Transmembrane helix</keyword>
<evidence type="ECO:0000256" key="8">
    <source>
        <dbReference type="ARBA" id="ARBA00022989"/>
    </source>
</evidence>
<dbReference type="EMBL" id="GL984212">
    <property type="protein sequence ID" value="EGR28734.1"/>
    <property type="molecule type" value="Genomic_DNA"/>
</dbReference>
<keyword evidence="6" id="KW-0547">Nucleotide-binding</keyword>
<feature type="transmembrane region" description="Helical" evidence="11">
    <location>
        <begin position="104"/>
        <end position="129"/>
    </location>
</feature>
<evidence type="ECO:0000256" key="7">
    <source>
        <dbReference type="ARBA" id="ARBA00022840"/>
    </source>
</evidence>
<keyword evidence="3" id="KW-0813">Transport</keyword>